<reference evidence="1" key="1">
    <citation type="submission" date="2024-09" db="EMBL/GenBank/DDBJ databases">
        <title>Black Yeasts Isolated from many extreme environments.</title>
        <authorList>
            <person name="Coleine C."/>
            <person name="Stajich J.E."/>
            <person name="Selbmann L."/>
        </authorList>
    </citation>
    <scope>NUCLEOTIDE SEQUENCE</scope>
    <source>
        <strain evidence="1">CCFEE 5737</strain>
    </source>
</reference>
<name>A0ACC3DVD0_9PEZI</name>
<dbReference type="EMBL" id="JAWDJW010000413">
    <property type="protein sequence ID" value="KAK3080764.1"/>
    <property type="molecule type" value="Genomic_DNA"/>
</dbReference>
<proteinExistence type="predicted"/>
<organism evidence="1 2">
    <name type="scientific">Coniosporium uncinatum</name>
    <dbReference type="NCBI Taxonomy" id="93489"/>
    <lineage>
        <taxon>Eukaryota</taxon>
        <taxon>Fungi</taxon>
        <taxon>Dikarya</taxon>
        <taxon>Ascomycota</taxon>
        <taxon>Pezizomycotina</taxon>
        <taxon>Dothideomycetes</taxon>
        <taxon>Dothideomycetes incertae sedis</taxon>
        <taxon>Coniosporium</taxon>
    </lineage>
</organism>
<evidence type="ECO:0000313" key="1">
    <source>
        <dbReference type="EMBL" id="KAK3080764.1"/>
    </source>
</evidence>
<gene>
    <name evidence="1" type="ORF">LTS18_013377</name>
</gene>
<dbReference type="Proteomes" id="UP001186974">
    <property type="component" value="Unassembled WGS sequence"/>
</dbReference>
<comment type="caution">
    <text evidence="1">The sequence shown here is derived from an EMBL/GenBank/DDBJ whole genome shotgun (WGS) entry which is preliminary data.</text>
</comment>
<protein>
    <submittedName>
        <fullName evidence="1">Uncharacterized protein</fullName>
    </submittedName>
</protein>
<keyword evidence="2" id="KW-1185">Reference proteome</keyword>
<sequence>MLVLADESISAGVRCDVHGAVEAGRVAIGAFFDIWQNFRADAGVWWVFQHRAFEEASTEHTSASMHLSASSDLQHRHFGFPSAQELQPVQRSSPSWVKQDLKLDAMPVELLRLVAEFLPTQGSQSSLGRANVHLRNAVLPVLYNSIRIDLVDQGETELIPAMLSHDNPGLVHIRELVLDFEVSVELDLDLNDEIVRTERDRAWSWVKILLHALPRNRLQAFRWMSDQKFDSKLWLLLLKKQRQLEHLMIANLSHKQSFDIELLQSQPWVLGGLKAVKCLTLRPMSKSDIDLMAIVLPKCGTLTHLSISYSDLAREHWSPTIDGADQVTDKFLGALFPQINCITAAPLALAELSLHAADLTHCASTYFRLIDFQNLRHLFLYECTATEVFLNTISQLFHGIILGLTTLSIYVDLENAANLVKAIDTFIGRSIKTGLEKLHLQVDSSEEQSIIPSVGAITRHGRTLEKLYVDIRSKHEGLTNCVQFFKPNDLHQLCGALPALRQVALPLPTFENLLEPQVPDEGPFREALESIAQLPALITLKIINWPQCAVVPKPPLDTLDLLHGALSTSIFKRYVGIKSERVEKATLRILSWGESYWNIRLQKRRLVGLLDDHWGSRAFLRVAGKRYAHGELTDTHAIEIEKFKGDPFFPVADEDSEILGETFSWRYATEFW</sequence>
<accession>A0ACC3DVD0</accession>
<evidence type="ECO:0000313" key="2">
    <source>
        <dbReference type="Proteomes" id="UP001186974"/>
    </source>
</evidence>